<evidence type="ECO:0000256" key="3">
    <source>
        <dbReference type="ARBA" id="ARBA00023315"/>
    </source>
</evidence>
<sequence length="246" mass="26757">MLALKTNQFKQWLQNHPNPSYRRLFVQLKAVRNFEFPTPRLFNKAVYFIHQLLLSVLNSTLRLFVHTPAFKGRLNQRGKNVYVYGGVPLVTGPLTINLGSHCRISGQTTFSGRSASINPKLEIGNNVGIGWQTTIAVGRNVIIKDNVRIAGKAFLFGYSGHPLDAKQRALGLPDEDSQVGDIILEKDVWLGSNVTVKGGVTIGEGTIVAAGSVVTRSLPPFVIAAGNPAKVVRSLESTTTLLKAQA</sequence>
<dbReference type="InterPro" id="IPR018357">
    <property type="entry name" value="Hexapep_transf_CS"/>
</dbReference>
<evidence type="ECO:0000313" key="4">
    <source>
        <dbReference type="EMBL" id="SON53118.1"/>
    </source>
</evidence>
<keyword evidence="5" id="KW-1185">Reference proteome</keyword>
<keyword evidence="2" id="KW-0677">Repeat</keyword>
<keyword evidence="1 4" id="KW-0808">Transferase</keyword>
<dbReference type="Proteomes" id="UP000235828">
    <property type="component" value="Chromosome B"/>
</dbReference>
<dbReference type="InterPro" id="IPR011004">
    <property type="entry name" value="Trimer_LpxA-like_sf"/>
</dbReference>
<protein>
    <submittedName>
        <fullName evidence="4">Acetyltransferase</fullName>
    </submittedName>
</protein>
<dbReference type="OrthoDB" id="9815592at2"/>
<proteinExistence type="predicted"/>
<dbReference type="GO" id="GO:0016746">
    <property type="term" value="F:acyltransferase activity"/>
    <property type="evidence" value="ECO:0007669"/>
    <property type="project" value="UniProtKB-KW"/>
</dbReference>
<reference evidence="4 5" key="1">
    <citation type="submission" date="2017-10" db="EMBL/GenBank/DDBJ databases">
        <authorList>
            <person name="Banno H."/>
            <person name="Chua N.-H."/>
        </authorList>
    </citation>
    <scope>NUCLEOTIDE SEQUENCE [LARGE SCALE GENOMIC DNA]</scope>
    <source>
        <strain evidence="4">Vibrio tapetis CECT4600</strain>
    </source>
</reference>
<dbReference type="RefSeq" id="WP_102525193.1">
    <property type="nucleotide sequence ID" value="NZ_LT960612.1"/>
</dbReference>
<evidence type="ECO:0000256" key="1">
    <source>
        <dbReference type="ARBA" id="ARBA00022679"/>
    </source>
</evidence>
<dbReference type="InterPro" id="IPR001451">
    <property type="entry name" value="Hexapep"/>
</dbReference>
<dbReference type="Pfam" id="PF00132">
    <property type="entry name" value="Hexapep"/>
    <property type="match status" value="1"/>
</dbReference>
<dbReference type="EMBL" id="LT960612">
    <property type="protein sequence ID" value="SON53118.1"/>
    <property type="molecule type" value="Genomic_DNA"/>
</dbReference>
<name>A0A2N8ZMG5_9VIBR</name>
<organism evidence="4 5">
    <name type="scientific">Vibrio tapetis subsp. tapetis</name>
    <dbReference type="NCBI Taxonomy" id="1671868"/>
    <lineage>
        <taxon>Bacteria</taxon>
        <taxon>Pseudomonadati</taxon>
        <taxon>Pseudomonadota</taxon>
        <taxon>Gammaproteobacteria</taxon>
        <taxon>Vibrionales</taxon>
        <taxon>Vibrionaceae</taxon>
        <taxon>Vibrio</taxon>
    </lineage>
</organism>
<dbReference type="PANTHER" id="PTHR23416">
    <property type="entry name" value="SIALIC ACID SYNTHASE-RELATED"/>
    <property type="match status" value="1"/>
</dbReference>
<dbReference type="CDD" id="cd04647">
    <property type="entry name" value="LbH_MAT_like"/>
    <property type="match status" value="1"/>
</dbReference>
<dbReference type="Gene3D" id="2.160.10.10">
    <property type="entry name" value="Hexapeptide repeat proteins"/>
    <property type="match status" value="1"/>
</dbReference>
<keyword evidence="3" id="KW-0012">Acyltransferase</keyword>
<gene>
    <name evidence="4" type="ORF">VTAP4600_B1507</name>
</gene>
<dbReference type="InterPro" id="IPR051159">
    <property type="entry name" value="Hexapeptide_acetyltransf"/>
</dbReference>
<evidence type="ECO:0000313" key="5">
    <source>
        <dbReference type="Proteomes" id="UP000235828"/>
    </source>
</evidence>
<dbReference type="AlphaFoldDB" id="A0A2N8ZMG5"/>
<evidence type="ECO:0000256" key="2">
    <source>
        <dbReference type="ARBA" id="ARBA00022737"/>
    </source>
</evidence>
<dbReference type="PANTHER" id="PTHR23416:SF78">
    <property type="entry name" value="LIPOPOLYSACCHARIDE BIOSYNTHESIS O-ACETYL TRANSFERASE WBBJ-RELATED"/>
    <property type="match status" value="1"/>
</dbReference>
<dbReference type="KEGG" id="vta:B1507"/>
<dbReference type="PROSITE" id="PS00101">
    <property type="entry name" value="HEXAPEP_TRANSFERASES"/>
    <property type="match status" value="1"/>
</dbReference>
<dbReference type="SUPFAM" id="SSF51161">
    <property type="entry name" value="Trimeric LpxA-like enzymes"/>
    <property type="match status" value="1"/>
</dbReference>
<accession>A0A2N8ZMG5</accession>